<sequence length="259" mass="26714">MELGLAGKVAVITGGTAGIGLATARLLLAEGSSVVVCGRDKERLADAVASLDDERCMGVPCDATDPDDLVGLHGAAVDRFGGIDVLVNNAGTSARGHAAEVDDAAWQYDLDLKLMAHIRMARLVVPTMRARGGGAVVSVLAIAGRQPSAGSSPTSVSRAAGLAYAKALSRDVASDRIRVNVVCIGVVESLQNDRRWRAANDGRTREEFYADLARDFRVPLGRTGQAEEAAAAIAFLASDAAGYITGSALNVDGGASHVM</sequence>
<name>A0ABS9TCY7_9PSEU</name>
<evidence type="ECO:0000313" key="4">
    <source>
        <dbReference type="Proteomes" id="UP001299970"/>
    </source>
</evidence>
<dbReference type="Pfam" id="PF13561">
    <property type="entry name" value="adh_short_C2"/>
    <property type="match status" value="1"/>
</dbReference>
<dbReference type="EMBL" id="JAKXMK010000009">
    <property type="protein sequence ID" value="MCH6166399.1"/>
    <property type="molecule type" value="Genomic_DNA"/>
</dbReference>
<dbReference type="Proteomes" id="UP001299970">
    <property type="component" value="Unassembled WGS sequence"/>
</dbReference>
<protein>
    <submittedName>
        <fullName evidence="3">SDR family oxidoreductase</fullName>
    </submittedName>
</protein>
<gene>
    <name evidence="3" type="ORF">MMF94_11950</name>
</gene>
<keyword evidence="2" id="KW-0560">Oxidoreductase</keyword>
<evidence type="ECO:0000256" key="2">
    <source>
        <dbReference type="ARBA" id="ARBA00023002"/>
    </source>
</evidence>
<dbReference type="PRINTS" id="PR00080">
    <property type="entry name" value="SDRFAMILY"/>
</dbReference>
<dbReference type="RefSeq" id="WP_241036430.1">
    <property type="nucleotide sequence ID" value="NZ_BAAAJF010000002.1"/>
</dbReference>
<organism evidence="3 4">
    <name type="scientific">Pseudonocardia alaniniphila</name>
    <dbReference type="NCBI Taxonomy" id="75291"/>
    <lineage>
        <taxon>Bacteria</taxon>
        <taxon>Bacillati</taxon>
        <taxon>Actinomycetota</taxon>
        <taxon>Actinomycetes</taxon>
        <taxon>Pseudonocardiales</taxon>
        <taxon>Pseudonocardiaceae</taxon>
        <taxon>Pseudonocardia</taxon>
    </lineage>
</organism>
<dbReference type="InterPro" id="IPR002347">
    <property type="entry name" value="SDR_fam"/>
</dbReference>
<proteinExistence type="inferred from homology"/>
<dbReference type="Gene3D" id="3.40.50.720">
    <property type="entry name" value="NAD(P)-binding Rossmann-like Domain"/>
    <property type="match status" value="1"/>
</dbReference>
<accession>A0ABS9TCY7</accession>
<evidence type="ECO:0000256" key="1">
    <source>
        <dbReference type="ARBA" id="ARBA00006484"/>
    </source>
</evidence>
<keyword evidence="4" id="KW-1185">Reference proteome</keyword>
<dbReference type="PRINTS" id="PR00081">
    <property type="entry name" value="GDHRDH"/>
</dbReference>
<reference evidence="3 4" key="1">
    <citation type="submission" date="2022-03" db="EMBL/GenBank/DDBJ databases">
        <title>Pseudonocardia alaer sp. nov., a novel actinomycete isolated from reed forest soil.</title>
        <authorList>
            <person name="Wang L."/>
        </authorList>
    </citation>
    <scope>NUCLEOTIDE SEQUENCE [LARGE SCALE GENOMIC DNA]</scope>
    <source>
        <strain evidence="3 4">Y-16303</strain>
    </source>
</reference>
<comment type="caution">
    <text evidence="3">The sequence shown here is derived from an EMBL/GenBank/DDBJ whole genome shotgun (WGS) entry which is preliminary data.</text>
</comment>
<dbReference type="SUPFAM" id="SSF51735">
    <property type="entry name" value="NAD(P)-binding Rossmann-fold domains"/>
    <property type="match status" value="1"/>
</dbReference>
<dbReference type="InterPro" id="IPR036291">
    <property type="entry name" value="NAD(P)-bd_dom_sf"/>
</dbReference>
<comment type="similarity">
    <text evidence="1">Belongs to the short-chain dehydrogenases/reductases (SDR) family.</text>
</comment>
<dbReference type="PANTHER" id="PTHR43943">
    <property type="entry name" value="DEHYDROGENASE/REDUCTASE (SDR FAMILY) MEMBER 4"/>
    <property type="match status" value="1"/>
</dbReference>
<evidence type="ECO:0000313" key="3">
    <source>
        <dbReference type="EMBL" id="MCH6166399.1"/>
    </source>
</evidence>
<dbReference type="PANTHER" id="PTHR43943:SF17">
    <property type="entry name" value="3-PHENYLPROPIONATE-DIHYDRODIOL_CINNAMIC ACID-DIHYDRODIOL DEHYDROGENASE"/>
    <property type="match status" value="1"/>
</dbReference>